<dbReference type="Gene3D" id="2.70.98.10">
    <property type="match status" value="1"/>
</dbReference>
<protein>
    <submittedName>
        <fullName evidence="1">Aldose epimerase</fullName>
    </submittedName>
</protein>
<reference evidence="1" key="1">
    <citation type="submission" date="2012-11" db="EMBL/GenBank/DDBJ databases">
        <title>Dependencies among metagenomic species, viruses, plasmids and units of genetic variation.</title>
        <authorList>
            <person name="Nielsen H.B."/>
            <person name="Almeida M."/>
            <person name="Juncker A.S."/>
            <person name="Rasmussen S."/>
            <person name="Li J."/>
            <person name="Sunagawa S."/>
            <person name="Plichta D."/>
            <person name="Gautier L."/>
            <person name="Le Chatelier E."/>
            <person name="Peletier E."/>
            <person name="Bonde I."/>
            <person name="Nielsen T."/>
            <person name="Manichanh C."/>
            <person name="Arumugam M."/>
            <person name="Batto J."/>
            <person name="Santos M.B.Q.D."/>
            <person name="Blom N."/>
            <person name="Borruel N."/>
            <person name="Burgdorf K.S."/>
            <person name="Boumezbeur F."/>
            <person name="Casellas F."/>
            <person name="Dore J."/>
            <person name="Guarner F."/>
            <person name="Hansen T."/>
            <person name="Hildebrand F."/>
            <person name="Kaas R.S."/>
            <person name="Kennedy S."/>
            <person name="Kristiansen K."/>
            <person name="Kultima J.R."/>
            <person name="Leonard P."/>
            <person name="Levenez F."/>
            <person name="Lund O."/>
            <person name="Moumen B."/>
            <person name="Le Paslier D."/>
            <person name="Pons N."/>
            <person name="Pedersen O."/>
            <person name="Prifti E."/>
            <person name="Qin J."/>
            <person name="Raes J."/>
            <person name="Tap J."/>
            <person name="Tims S."/>
            <person name="Ussery D.W."/>
            <person name="Yamada T."/>
            <person name="MetaHit consortium"/>
            <person name="Renault P."/>
            <person name="Sicheritz-Ponten T."/>
            <person name="Bork P."/>
            <person name="Wang J."/>
            <person name="Brunak S."/>
            <person name="Ehrlich S.D."/>
        </authorList>
    </citation>
    <scope>NUCLEOTIDE SEQUENCE [LARGE SCALE GENOMIC DNA]</scope>
</reference>
<dbReference type="InterPro" id="IPR014718">
    <property type="entry name" value="GH-type_carb-bd"/>
</dbReference>
<sequence>MIYKIQNEMLIVEVDSCGAEWKSVTDKKSQKEYLWNKKIDAWQYCAPILFPVIGRLKNDSYQWDGEFYSMPKHGFCFDLPFEVHQQKKNKITFVLSETLETFAIYPFRFQLVISYTLKERSLVTSFIVTNQSEYEMYFSLGTHPSFCCNQWDKLEFEYPETIPAYRMNDEYLLDGRRDEIFNGGNEIILDSKVFQDGALIFPNLRSKFVILKSAYGKPRIQMELCAPYLGIWSIPGEDYICIEPWFGIDDFTTHNGKIEEKRGICTLKPQEEFSYDYLVTFYE</sequence>
<name>R6P356_9FIRM</name>
<dbReference type="GO" id="GO:0030246">
    <property type="term" value="F:carbohydrate binding"/>
    <property type="evidence" value="ECO:0007669"/>
    <property type="project" value="InterPro"/>
</dbReference>
<organism evidence="1 2">
    <name type="scientific">[Clostridium] leptum CAG:27</name>
    <dbReference type="NCBI Taxonomy" id="1263068"/>
    <lineage>
        <taxon>Bacteria</taxon>
        <taxon>Bacillati</taxon>
        <taxon>Bacillota</taxon>
        <taxon>Clostridia</taxon>
        <taxon>Eubacteriales</taxon>
        <taxon>Oscillospiraceae</taxon>
        <taxon>Oscillospiraceae incertae sedis</taxon>
    </lineage>
</organism>
<dbReference type="SUPFAM" id="SSF74650">
    <property type="entry name" value="Galactose mutarotase-like"/>
    <property type="match status" value="1"/>
</dbReference>
<dbReference type="GO" id="GO:0016853">
    <property type="term" value="F:isomerase activity"/>
    <property type="evidence" value="ECO:0007669"/>
    <property type="project" value="InterPro"/>
</dbReference>
<accession>R6P356</accession>
<dbReference type="GO" id="GO:0005975">
    <property type="term" value="P:carbohydrate metabolic process"/>
    <property type="evidence" value="ECO:0007669"/>
    <property type="project" value="InterPro"/>
</dbReference>
<dbReference type="InterPro" id="IPR011013">
    <property type="entry name" value="Gal_mutarotase_sf_dom"/>
</dbReference>
<comment type="caution">
    <text evidence="1">The sequence shown here is derived from an EMBL/GenBank/DDBJ whole genome shotgun (WGS) entry which is preliminary data.</text>
</comment>
<dbReference type="AlphaFoldDB" id="R6P356"/>
<dbReference type="CDD" id="cd09024">
    <property type="entry name" value="Aldose_epim_lacX"/>
    <property type="match status" value="1"/>
</dbReference>
<dbReference type="InterPro" id="IPR037481">
    <property type="entry name" value="LacX"/>
</dbReference>
<evidence type="ECO:0000313" key="1">
    <source>
        <dbReference type="EMBL" id="CDC04387.1"/>
    </source>
</evidence>
<dbReference type="Pfam" id="PF01263">
    <property type="entry name" value="Aldose_epim"/>
    <property type="match status" value="1"/>
</dbReference>
<dbReference type="Proteomes" id="UP000018168">
    <property type="component" value="Unassembled WGS sequence"/>
</dbReference>
<proteinExistence type="predicted"/>
<evidence type="ECO:0000313" key="2">
    <source>
        <dbReference type="Proteomes" id="UP000018168"/>
    </source>
</evidence>
<gene>
    <name evidence="1" type="ORF">BN578_02356</name>
</gene>
<dbReference type="EMBL" id="CBEP010000050">
    <property type="protein sequence ID" value="CDC04387.1"/>
    <property type="molecule type" value="Genomic_DNA"/>
</dbReference>
<dbReference type="InterPro" id="IPR008183">
    <property type="entry name" value="Aldose_1/G6P_1-epimerase"/>
</dbReference>